<dbReference type="Proteomes" id="UP000693946">
    <property type="component" value="Linkage Group LG16"/>
</dbReference>
<feature type="region of interest" description="Disordered" evidence="1">
    <location>
        <begin position="35"/>
        <end position="99"/>
    </location>
</feature>
<protein>
    <recommendedName>
        <fullName evidence="4">WH2 domain-containing protein</fullName>
    </recommendedName>
</protein>
<sequence>MQPPPPHPTVLGPHSCNAWSPPLFSPFFLFTNNLTLNSPVKTPIPDRNTHPASPPHPTPLPKQQPADTEQGRRTSLEKFTRSVGKSLTGKRLTGLMQSS</sequence>
<organism evidence="2 3">
    <name type="scientific">Solea senegalensis</name>
    <name type="common">Senegalese sole</name>
    <dbReference type="NCBI Taxonomy" id="28829"/>
    <lineage>
        <taxon>Eukaryota</taxon>
        <taxon>Metazoa</taxon>
        <taxon>Chordata</taxon>
        <taxon>Craniata</taxon>
        <taxon>Vertebrata</taxon>
        <taxon>Euteleostomi</taxon>
        <taxon>Actinopterygii</taxon>
        <taxon>Neopterygii</taxon>
        <taxon>Teleostei</taxon>
        <taxon>Neoteleostei</taxon>
        <taxon>Acanthomorphata</taxon>
        <taxon>Carangaria</taxon>
        <taxon>Pleuronectiformes</taxon>
        <taxon>Pleuronectoidei</taxon>
        <taxon>Soleidae</taxon>
        <taxon>Solea</taxon>
    </lineage>
</organism>
<feature type="compositionally biased region" description="Basic and acidic residues" evidence="1">
    <location>
        <begin position="69"/>
        <end position="80"/>
    </location>
</feature>
<name>A0AAV6S2R4_SOLSE</name>
<keyword evidence="3" id="KW-1185">Reference proteome</keyword>
<feature type="compositionally biased region" description="Pro residues" evidence="1">
    <location>
        <begin position="52"/>
        <end position="62"/>
    </location>
</feature>
<gene>
    <name evidence="2" type="ORF">JOB18_048130</name>
</gene>
<evidence type="ECO:0000313" key="3">
    <source>
        <dbReference type="Proteomes" id="UP000693946"/>
    </source>
</evidence>
<evidence type="ECO:0008006" key="4">
    <source>
        <dbReference type="Google" id="ProtNLM"/>
    </source>
</evidence>
<evidence type="ECO:0000313" key="2">
    <source>
        <dbReference type="EMBL" id="KAG7511369.1"/>
    </source>
</evidence>
<accession>A0AAV6S2R4</accession>
<dbReference type="AlphaFoldDB" id="A0AAV6S2R4"/>
<comment type="caution">
    <text evidence="2">The sequence shown here is derived from an EMBL/GenBank/DDBJ whole genome shotgun (WGS) entry which is preliminary data.</text>
</comment>
<proteinExistence type="predicted"/>
<dbReference type="EMBL" id="JAGKHQ010000008">
    <property type="protein sequence ID" value="KAG7511369.1"/>
    <property type="molecule type" value="Genomic_DNA"/>
</dbReference>
<reference evidence="2 3" key="1">
    <citation type="journal article" date="2021" name="Sci. Rep.">
        <title>Chromosome anchoring in Senegalese sole (Solea senegalensis) reveals sex-associated markers and genome rearrangements in flatfish.</title>
        <authorList>
            <person name="Guerrero-Cozar I."/>
            <person name="Gomez-Garrido J."/>
            <person name="Berbel C."/>
            <person name="Martinez-Blanch J.F."/>
            <person name="Alioto T."/>
            <person name="Claros M.G."/>
            <person name="Gagnaire P.A."/>
            <person name="Manchado M."/>
        </authorList>
    </citation>
    <scope>NUCLEOTIDE SEQUENCE [LARGE SCALE GENOMIC DNA]</scope>
    <source>
        <strain evidence="2">Sse05_10M</strain>
    </source>
</reference>
<evidence type="ECO:0000256" key="1">
    <source>
        <dbReference type="SAM" id="MobiDB-lite"/>
    </source>
</evidence>